<name>A0A9J6H1S6_HAELO</name>
<keyword evidence="3" id="KW-1185">Reference proteome</keyword>
<comment type="caution">
    <text evidence="2">The sequence shown here is derived from an EMBL/GenBank/DDBJ whole genome shotgun (WGS) entry which is preliminary data.</text>
</comment>
<dbReference type="Proteomes" id="UP000821853">
    <property type="component" value="Unassembled WGS sequence"/>
</dbReference>
<evidence type="ECO:0000313" key="3">
    <source>
        <dbReference type="Proteomes" id="UP000821853"/>
    </source>
</evidence>
<sequence>MDQVGPMKKFKNKKEMFEYFANMITETFNVTRTGQQCSSRYKTVIRRKTKAKCHNNTSGMAPTDVPFEDEIEKIKAQDDSLEPEELRDSYGVIFKKSPYVNTQASSDGSSGSGLTRSEPQDSDRMQDTQDTGSPGPTLRVEQETTKGNVPRLNSARSVEMKAFFDHMNALSQERAQQRAARLEEKKKYREHKEAMREERRKERAEQHSQRMAVLNRILGMEKDEL</sequence>
<feature type="region of interest" description="Disordered" evidence="1">
    <location>
        <begin position="187"/>
        <end position="210"/>
    </location>
</feature>
<evidence type="ECO:0000313" key="2">
    <source>
        <dbReference type="EMBL" id="KAH9384679.1"/>
    </source>
</evidence>
<dbReference type="VEuPathDB" id="VectorBase:HLOH_052614"/>
<reference evidence="2 3" key="1">
    <citation type="journal article" date="2020" name="Cell">
        <title>Large-Scale Comparative Analyses of Tick Genomes Elucidate Their Genetic Diversity and Vector Capacities.</title>
        <authorList>
            <consortium name="Tick Genome and Microbiome Consortium (TIGMIC)"/>
            <person name="Jia N."/>
            <person name="Wang J."/>
            <person name="Shi W."/>
            <person name="Du L."/>
            <person name="Sun Y."/>
            <person name="Zhan W."/>
            <person name="Jiang J.F."/>
            <person name="Wang Q."/>
            <person name="Zhang B."/>
            <person name="Ji P."/>
            <person name="Bell-Sakyi L."/>
            <person name="Cui X.M."/>
            <person name="Yuan T.T."/>
            <person name="Jiang B.G."/>
            <person name="Yang W.F."/>
            <person name="Lam T.T."/>
            <person name="Chang Q.C."/>
            <person name="Ding S.J."/>
            <person name="Wang X.J."/>
            <person name="Zhu J.G."/>
            <person name="Ruan X.D."/>
            <person name="Zhao L."/>
            <person name="Wei J.T."/>
            <person name="Ye R.Z."/>
            <person name="Que T.C."/>
            <person name="Du C.H."/>
            <person name="Zhou Y.H."/>
            <person name="Cheng J.X."/>
            <person name="Dai P.F."/>
            <person name="Guo W.B."/>
            <person name="Han X.H."/>
            <person name="Huang E.J."/>
            <person name="Li L.F."/>
            <person name="Wei W."/>
            <person name="Gao Y.C."/>
            <person name="Liu J.Z."/>
            <person name="Shao H.Z."/>
            <person name="Wang X."/>
            <person name="Wang C.C."/>
            <person name="Yang T.C."/>
            <person name="Huo Q.B."/>
            <person name="Li W."/>
            <person name="Chen H.Y."/>
            <person name="Chen S.E."/>
            <person name="Zhou L.G."/>
            <person name="Ni X.B."/>
            <person name="Tian J.H."/>
            <person name="Sheng Y."/>
            <person name="Liu T."/>
            <person name="Pan Y.S."/>
            <person name="Xia L.Y."/>
            <person name="Li J."/>
            <person name="Zhao F."/>
            <person name="Cao W.C."/>
        </authorList>
    </citation>
    <scope>NUCLEOTIDE SEQUENCE [LARGE SCALE GENOMIC DNA]</scope>
    <source>
        <strain evidence="2">HaeL-2018</strain>
    </source>
</reference>
<feature type="region of interest" description="Disordered" evidence="1">
    <location>
        <begin position="101"/>
        <end position="154"/>
    </location>
</feature>
<dbReference type="OMA" id="EYFANMI"/>
<feature type="compositionally biased region" description="Polar residues" evidence="1">
    <location>
        <begin position="101"/>
        <end position="117"/>
    </location>
</feature>
<evidence type="ECO:0000256" key="1">
    <source>
        <dbReference type="SAM" id="MobiDB-lite"/>
    </source>
</evidence>
<dbReference type="OrthoDB" id="6508145at2759"/>
<accession>A0A9J6H1S6</accession>
<gene>
    <name evidence="2" type="ORF">HPB48_026690</name>
</gene>
<dbReference type="EMBL" id="JABSTR010002911">
    <property type="protein sequence ID" value="KAH9384679.1"/>
    <property type="molecule type" value="Genomic_DNA"/>
</dbReference>
<organism evidence="2 3">
    <name type="scientific">Haemaphysalis longicornis</name>
    <name type="common">Bush tick</name>
    <dbReference type="NCBI Taxonomy" id="44386"/>
    <lineage>
        <taxon>Eukaryota</taxon>
        <taxon>Metazoa</taxon>
        <taxon>Ecdysozoa</taxon>
        <taxon>Arthropoda</taxon>
        <taxon>Chelicerata</taxon>
        <taxon>Arachnida</taxon>
        <taxon>Acari</taxon>
        <taxon>Parasitiformes</taxon>
        <taxon>Ixodida</taxon>
        <taxon>Ixodoidea</taxon>
        <taxon>Ixodidae</taxon>
        <taxon>Haemaphysalinae</taxon>
        <taxon>Haemaphysalis</taxon>
    </lineage>
</organism>
<feature type="compositionally biased region" description="Basic and acidic residues" evidence="1">
    <location>
        <begin position="187"/>
        <end position="208"/>
    </location>
</feature>
<proteinExistence type="predicted"/>
<protein>
    <submittedName>
        <fullName evidence="2">Uncharacterized protein</fullName>
    </submittedName>
</protein>
<dbReference type="AlphaFoldDB" id="A0A9J6H1S6"/>
<feature type="compositionally biased region" description="Basic and acidic residues" evidence="1">
    <location>
        <begin position="118"/>
        <end position="127"/>
    </location>
</feature>